<dbReference type="EMBL" id="JAEHOI010000002">
    <property type="protein sequence ID" value="MBK0420946.1"/>
    <property type="molecule type" value="Genomic_DNA"/>
</dbReference>
<dbReference type="Proteomes" id="UP000618733">
    <property type="component" value="Unassembled WGS sequence"/>
</dbReference>
<feature type="transmembrane region" description="Helical" evidence="1">
    <location>
        <begin position="45"/>
        <end position="62"/>
    </location>
</feature>
<dbReference type="RefSeq" id="WP_200131148.1">
    <property type="nucleotide sequence ID" value="NZ_JAEHOI010000002.1"/>
</dbReference>
<name>A0A934QBZ4_9MICO</name>
<keyword evidence="3" id="KW-1185">Reference proteome</keyword>
<keyword evidence="1" id="KW-0812">Transmembrane</keyword>
<proteinExistence type="predicted"/>
<evidence type="ECO:0000313" key="2">
    <source>
        <dbReference type="EMBL" id="MBK0420946.1"/>
    </source>
</evidence>
<protein>
    <submittedName>
        <fullName evidence="2">Uncharacterized protein</fullName>
    </submittedName>
</protein>
<evidence type="ECO:0000313" key="3">
    <source>
        <dbReference type="Proteomes" id="UP000618733"/>
    </source>
</evidence>
<gene>
    <name evidence="2" type="ORF">JD292_02470</name>
</gene>
<dbReference type="AlphaFoldDB" id="A0A934QBZ4"/>
<reference evidence="2" key="1">
    <citation type="submission" date="2020-12" db="EMBL/GenBank/DDBJ databases">
        <title>Leucobacter sp. CAS2, isolated from Chromium sludge.</title>
        <authorList>
            <person name="Xu Z."/>
        </authorList>
    </citation>
    <scope>NUCLEOTIDE SEQUENCE</scope>
    <source>
        <strain evidence="2">CSA2</strain>
    </source>
</reference>
<comment type="caution">
    <text evidence="2">The sequence shown here is derived from an EMBL/GenBank/DDBJ whole genome shotgun (WGS) entry which is preliminary data.</text>
</comment>
<organism evidence="2 3">
    <name type="scientific">Leucobacter edaphi</name>
    <dbReference type="NCBI Taxonomy" id="2796472"/>
    <lineage>
        <taxon>Bacteria</taxon>
        <taxon>Bacillati</taxon>
        <taxon>Actinomycetota</taxon>
        <taxon>Actinomycetes</taxon>
        <taxon>Micrococcales</taxon>
        <taxon>Microbacteriaceae</taxon>
        <taxon>Leucobacter</taxon>
    </lineage>
</organism>
<evidence type="ECO:0000256" key="1">
    <source>
        <dbReference type="SAM" id="Phobius"/>
    </source>
</evidence>
<accession>A0A934QBZ4</accession>
<keyword evidence="1" id="KW-1133">Transmembrane helix</keyword>
<keyword evidence="1" id="KW-0472">Membrane</keyword>
<sequence length="74" mass="7636">MSHPLDHHENTKPIRGTTAKWTRIALQSALIVGGAAIGYWTNGPIASVSLALAGLAASAMMSRGPKHSVTADTA</sequence>